<dbReference type="Gene3D" id="6.10.140.2220">
    <property type="match status" value="1"/>
</dbReference>
<dbReference type="PROSITE" id="PS50016">
    <property type="entry name" value="ZF_PHD_2"/>
    <property type="match status" value="1"/>
</dbReference>
<dbReference type="PROSITE" id="PS01360">
    <property type="entry name" value="ZF_MYND_1"/>
    <property type="match status" value="1"/>
</dbReference>
<feature type="compositionally biased region" description="Basic and acidic residues" evidence="19">
    <location>
        <begin position="457"/>
        <end position="478"/>
    </location>
</feature>
<feature type="coiled-coil region" evidence="18">
    <location>
        <begin position="533"/>
        <end position="579"/>
    </location>
</feature>
<keyword evidence="26" id="KW-1185">Reference proteome</keyword>
<dbReference type="PROSITE" id="PS52014">
    <property type="entry name" value="SAMD1_WH"/>
    <property type="match status" value="1"/>
</dbReference>
<dbReference type="CDD" id="cd20159">
    <property type="entry name" value="PWWP_BS69"/>
    <property type="match status" value="1"/>
</dbReference>
<dbReference type="PROSITE" id="PS50865">
    <property type="entry name" value="ZF_MYND_2"/>
    <property type="match status" value="1"/>
</dbReference>
<feature type="compositionally biased region" description="Acidic residues" evidence="19">
    <location>
        <begin position="380"/>
        <end position="392"/>
    </location>
</feature>
<dbReference type="SUPFAM" id="SSF47370">
    <property type="entry name" value="Bromodomain"/>
    <property type="match status" value="1"/>
</dbReference>
<evidence type="ECO:0000256" key="8">
    <source>
        <dbReference type="ARBA" id="ARBA00022771"/>
    </source>
</evidence>
<dbReference type="GO" id="GO:0005694">
    <property type="term" value="C:chromosome"/>
    <property type="evidence" value="ECO:0007669"/>
    <property type="project" value="UniProtKB-SubCell"/>
</dbReference>
<dbReference type="GO" id="GO:0140006">
    <property type="term" value="F:histone H3 reader activity"/>
    <property type="evidence" value="ECO:0007669"/>
    <property type="project" value="UniProtKB-ARBA"/>
</dbReference>
<gene>
    <name evidence="25" type="ORF">L9F63_012241</name>
</gene>
<evidence type="ECO:0008006" key="27">
    <source>
        <dbReference type="Google" id="ProtNLM"/>
    </source>
</evidence>
<dbReference type="PROSITE" id="PS50812">
    <property type="entry name" value="PWWP"/>
    <property type="match status" value="1"/>
</dbReference>
<dbReference type="InterPro" id="IPR019787">
    <property type="entry name" value="Znf_PHD-finger"/>
</dbReference>
<evidence type="ECO:0000259" key="24">
    <source>
        <dbReference type="PROSITE" id="PS52014"/>
    </source>
</evidence>
<dbReference type="Pfam" id="PF24324">
    <property type="entry name" value="MYND_ZMYND11_ZMYD8"/>
    <property type="match status" value="1"/>
</dbReference>
<dbReference type="SMART" id="SM00249">
    <property type="entry name" value="PHD"/>
    <property type="match status" value="1"/>
</dbReference>
<dbReference type="AlphaFoldDB" id="A0AAD8ACX8"/>
<reference evidence="25" key="1">
    <citation type="journal article" date="2023" name="IScience">
        <title>Live-bearing cockroach genome reveals convergent evolutionary mechanisms linked to viviparity in insects and beyond.</title>
        <authorList>
            <person name="Fouks B."/>
            <person name="Harrison M.C."/>
            <person name="Mikhailova A.A."/>
            <person name="Marchal E."/>
            <person name="English S."/>
            <person name="Carruthers M."/>
            <person name="Jennings E.C."/>
            <person name="Chiamaka E.L."/>
            <person name="Frigard R.A."/>
            <person name="Pippel M."/>
            <person name="Attardo G.M."/>
            <person name="Benoit J.B."/>
            <person name="Bornberg-Bauer E."/>
            <person name="Tobe S.S."/>
        </authorList>
    </citation>
    <scope>NUCLEOTIDE SEQUENCE</scope>
    <source>
        <strain evidence="25">Stay&amp;Tobe</strain>
    </source>
</reference>
<keyword evidence="9" id="KW-0862">Zinc</keyword>
<feature type="domain" description="PWWP" evidence="22">
    <location>
        <begin position="289"/>
        <end position="340"/>
    </location>
</feature>
<evidence type="ECO:0000256" key="2">
    <source>
        <dbReference type="ARBA" id="ARBA00004286"/>
    </source>
</evidence>
<keyword evidence="6" id="KW-0597">Phosphoprotein</keyword>
<keyword evidence="10" id="KW-0832">Ubl conjugation</keyword>
<feature type="domain" description="SAMD1-like winged helix (WH)" evidence="24">
    <location>
        <begin position="1"/>
        <end position="45"/>
    </location>
</feature>
<organism evidence="25 26">
    <name type="scientific">Diploptera punctata</name>
    <name type="common">Pacific beetle cockroach</name>
    <dbReference type="NCBI Taxonomy" id="6984"/>
    <lineage>
        <taxon>Eukaryota</taxon>
        <taxon>Metazoa</taxon>
        <taxon>Ecdysozoa</taxon>
        <taxon>Arthropoda</taxon>
        <taxon>Hexapoda</taxon>
        <taxon>Insecta</taxon>
        <taxon>Pterygota</taxon>
        <taxon>Neoptera</taxon>
        <taxon>Polyneoptera</taxon>
        <taxon>Dictyoptera</taxon>
        <taxon>Blattodea</taxon>
        <taxon>Blaberoidea</taxon>
        <taxon>Blaberidae</taxon>
        <taxon>Diplopterinae</taxon>
        <taxon>Diploptera</taxon>
    </lineage>
</organism>
<name>A0AAD8ACX8_DIPPU</name>
<keyword evidence="15" id="KW-0539">Nucleus</keyword>
<dbReference type="InterPro" id="IPR047268">
    <property type="entry name" value="PWWP_BS69"/>
</dbReference>
<feature type="compositionally biased region" description="Acidic residues" evidence="19">
    <location>
        <begin position="403"/>
        <end position="415"/>
    </location>
</feature>
<keyword evidence="8 17" id="KW-0863">Zinc-finger</keyword>
<dbReference type="Proteomes" id="UP001233999">
    <property type="component" value="Unassembled WGS sequence"/>
</dbReference>
<keyword evidence="5" id="KW-1017">Isopeptide bond</keyword>
<evidence type="ECO:0000259" key="20">
    <source>
        <dbReference type="PROSITE" id="PS50014"/>
    </source>
</evidence>
<dbReference type="GO" id="GO:0003714">
    <property type="term" value="F:transcription corepressor activity"/>
    <property type="evidence" value="ECO:0007669"/>
    <property type="project" value="InterPro"/>
</dbReference>
<dbReference type="InterPro" id="IPR048589">
    <property type="entry name" value="SAMD1-like_WH"/>
</dbReference>
<evidence type="ECO:0000313" key="26">
    <source>
        <dbReference type="Proteomes" id="UP001233999"/>
    </source>
</evidence>
<evidence type="ECO:0000256" key="17">
    <source>
        <dbReference type="PROSITE-ProRule" id="PRU00134"/>
    </source>
</evidence>
<dbReference type="GO" id="GO:0008270">
    <property type="term" value="F:zinc ion binding"/>
    <property type="evidence" value="ECO:0007669"/>
    <property type="project" value="UniProtKB-KW"/>
</dbReference>
<evidence type="ECO:0000256" key="7">
    <source>
        <dbReference type="ARBA" id="ARBA00022723"/>
    </source>
</evidence>
<keyword evidence="7" id="KW-0479">Metal-binding</keyword>
<dbReference type="PANTHER" id="PTHR46379:SF1">
    <property type="entry name" value="ZINC FINGER MYND DOMAIN-CONTAINING PROTEIN 11"/>
    <property type="match status" value="1"/>
</dbReference>
<dbReference type="Pfam" id="PF00855">
    <property type="entry name" value="PWWP"/>
    <property type="match status" value="1"/>
</dbReference>
<evidence type="ECO:0000256" key="6">
    <source>
        <dbReference type="ARBA" id="ARBA00022553"/>
    </source>
</evidence>
<dbReference type="Pfam" id="PF00439">
    <property type="entry name" value="Bromodomain"/>
    <property type="match status" value="1"/>
</dbReference>
<feature type="domain" description="MYND-type" evidence="23">
    <location>
        <begin position="586"/>
        <end position="621"/>
    </location>
</feature>
<dbReference type="InterPro" id="IPR047269">
    <property type="entry name" value="ZMY11"/>
</dbReference>
<dbReference type="Gene3D" id="3.30.40.10">
    <property type="entry name" value="Zinc/RING finger domain, C3HC4 (zinc finger)"/>
    <property type="match status" value="1"/>
</dbReference>
<evidence type="ECO:0000259" key="23">
    <source>
        <dbReference type="PROSITE" id="PS50865"/>
    </source>
</evidence>
<dbReference type="PROSITE" id="PS50014">
    <property type="entry name" value="BROMODOMAIN_2"/>
    <property type="match status" value="1"/>
</dbReference>
<dbReference type="EMBL" id="JASPKZ010001966">
    <property type="protein sequence ID" value="KAJ9596735.1"/>
    <property type="molecule type" value="Genomic_DNA"/>
</dbReference>
<dbReference type="InterPro" id="IPR019786">
    <property type="entry name" value="Zinc_finger_PHD-type_CS"/>
</dbReference>
<evidence type="ECO:0000259" key="22">
    <source>
        <dbReference type="PROSITE" id="PS50812"/>
    </source>
</evidence>
<evidence type="ECO:0000256" key="4">
    <source>
        <dbReference type="ARBA" id="ARBA00022491"/>
    </source>
</evidence>
<evidence type="ECO:0000256" key="16">
    <source>
        <dbReference type="PROSITE-ProRule" id="PRU00035"/>
    </source>
</evidence>
<dbReference type="GO" id="GO:0009966">
    <property type="term" value="P:regulation of signal transduction"/>
    <property type="evidence" value="ECO:0007669"/>
    <property type="project" value="TreeGrafter"/>
</dbReference>
<keyword evidence="11" id="KW-0156">Chromatin regulator</keyword>
<evidence type="ECO:0000256" key="15">
    <source>
        <dbReference type="ARBA" id="ARBA00023242"/>
    </source>
</evidence>
<dbReference type="PANTHER" id="PTHR46379">
    <property type="entry name" value="ZINC FINGER MYND DOMAIN-CONTAINING"/>
    <property type="match status" value="1"/>
</dbReference>
<evidence type="ECO:0000256" key="18">
    <source>
        <dbReference type="SAM" id="Coils"/>
    </source>
</evidence>
<dbReference type="GO" id="GO:0003677">
    <property type="term" value="F:DNA binding"/>
    <property type="evidence" value="ECO:0007669"/>
    <property type="project" value="InterPro"/>
</dbReference>
<evidence type="ECO:0000256" key="1">
    <source>
        <dbReference type="ARBA" id="ARBA00004123"/>
    </source>
</evidence>
<evidence type="ECO:0000256" key="9">
    <source>
        <dbReference type="ARBA" id="ARBA00022833"/>
    </source>
</evidence>
<dbReference type="SMART" id="SM00297">
    <property type="entry name" value="BROMO"/>
    <property type="match status" value="1"/>
</dbReference>
<keyword evidence="3" id="KW-0158">Chromosome</keyword>
<dbReference type="InterPro" id="IPR002893">
    <property type="entry name" value="Znf_MYND"/>
</dbReference>
<dbReference type="SMART" id="SM00293">
    <property type="entry name" value="PWWP"/>
    <property type="match status" value="1"/>
</dbReference>
<keyword evidence="12" id="KW-0805">Transcription regulation</keyword>
<dbReference type="Gene3D" id="2.30.30.140">
    <property type="match status" value="1"/>
</dbReference>
<dbReference type="Gene3D" id="1.20.920.10">
    <property type="entry name" value="Bromodomain-like"/>
    <property type="match status" value="1"/>
</dbReference>
<keyword evidence="14" id="KW-0804">Transcription</keyword>
<dbReference type="InterPro" id="IPR000313">
    <property type="entry name" value="PWWP_dom"/>
</dbReference>
<proteinExistence type="predicted"/>
<evidence type="ECO:0000256" key="11">
    <source>
        <dbReference type="ARBA" id="ARBA00022853"/>
    </source>
</evidence>
<feature type="domain" description="Bromo" evidence="20">
    <location>
        <begin position="199"/>
        <end position="246"/>
    </location>
</feature>
<evidence type="ECO:0000256" key="10">
    <source>
        <dbReference type="ARBA" id="ARBA00022843"/>
    </source>
</evidence>
<dbReference type="InterPro" id="IPR036427">
    <property type="entry name" value="Bromodomain-like_sf"/>
</dbReference>
<dbReference type="InterPro" id="IPR011011">
    <property type="entry name" value="Znf_FYVE_PHD"/>
</dbReference>
<evidence type="ECO:0000256" key="5">
    <source>
        <dbReference type="ARBA" id="ARBA00022499"/>
    </source>
</evidence>
<dbReference type="InterPro" id="IPR001487">
    <property type="entry name" value="Bromodomain"/>
</dbReference>
<sequence>MRILERNECNISDEVRRQLNHCVRDGLIRLIKRIGFKGSKIGVEQEGYRLPQDTLTKDGHDWYCFECHAGGDVICCTSCHRVYHVSCLAKEEVLQEDVKNTFACPVCKMKETEKDDKLKMKKRQLNHLLGFTCARLKERLPATITDRQVPSKNSYISDRAGAMSQLAHRRASTGSIPIDTPGGFKWVTDDGDLWRVNYLIYRPMDLRTMENKSANNKYHSLHEFRSDAETIVHNVVIYHGVHSTLADMARQMLRDCIYDLQEIRQCRDCYRVSNEKSGKHWFCQPCRPPHQLVYAKQKGFPYWPAKVIKMEGDQYDVRFFGGHHQRALIEKSHIRPISVNIHTLQVKRTSSWNKACEELKRHQDLLDKHRNNAHLNSESSSDDDSDEGEEEVAVQREGTAQESDVEVSLDEEEETSISSSSKPVADVKTAISELISIISSLCSTDYRSKKKTGKKQHNTDRSEATDDGDKLRNCSLEEKEYEEVVMSPRQPLDKDGVSQEDMVSSSCQEPRTRSVSIQTSARLNKSVDKKTSASASKELLDKLRREMELEKQHALCELEERLRLEVQELKEKHKQMVSEIKKKQWCYNCELEAIYHCCWNTAYCSIECQQLHWQKEHKRVCRRKR</sequence>
<dbReference type="GO" id="GO:0005634">
    <property type="term" value="C:nucleus"/>
    <property type="evidence" value="ECO:0007669"/>
    <property type="project" value="UniProtKB-SubCell"/>
</dbReference>
<reference evidence="25" key="2">
    <citation type="submission" date="2023-05" db="EMBL/GenBank/DDBJ databases">
        <authorList>
            <person name="Fouks B."/>
        </authorList>
    </citation>
    <scope>NUCLEOTIDE SEQUENCE</scope>
    <source>
        <strain evidence="25">Stay&amp;Tobe</strain>
        <tissue evidence="25">Testes</tissue>
    </source>
</reference>
<dbReference type="SUPFAM" id="SSF63748">
    <property type="entry name" value="Tudor/PWWP/MBT"/>
    <property type="match status" value="1"/>
</dbReference>
<dbReference type="InterPro" id="IPR013083">
    <property type="entry name" value="Znf_RING/FYVE/PHD"/>
</dbReference>
<evidence type="ECO:0000313" key="25">
    <source>
        <dbReference type="EMBL" id="KAJ9596735.1"/>
    </source>
</evidence>
<evidence type="ECO:0000256" key="3">
    <source>
        <dbReference type="ARBA" id="ARBA00022454"/>
    </source>
</evidence>
<feature type="region of interest" description="Disordered" evidence="19">
    <location>
        <begin position="368"/>
        <end position="425"/>
    </location>
</feature>
<evidence type="ECO:0000256" key="13">
    <source>
        <dbReference type="ARBA" id="ARBA00023117"/>
    </source>
</evidence>
<feature type="region of interest" description="Disordered" evidence="19">
    <location>
        <begin position="447"/>
        <end position="521"/>
    </location>
</feature>
<dbReference type="SUPFAM" id="SSF144232">
    <property type="entry name" value="HIT/MYND zinc finger-like"/>
    <property type="match status" value="1"/>
</dbReference>
<comment type="caution">
    <text evidence="25">The sequence shown here is derived from an EMBL/GenBank/DDBJ whole genome shotgun (WGS) entry which is preliminary data.</text>
</comment>
<accession>A0AAD8ACX8</accession>
<evidence type="ECO:0000259" key="21">
    <source>
        <dbReference type="PROSITE" id="PS50016"/>
    </source>
</evidence>
<dbReference type="FunFam" id="6.10.140.2220:FF:000002">
    <property type="entry name" value="Protein kinase C-binding protein 1 isoform C"/>
    <property type="match status" value="1"/>
</dbReference>
<comment type="subcellular location">
    <subcellularLocation>
        <location evidence="2">Chromosome</location>
    </subcellularLocation>
    <subcellularLocation>
        <location evidence="1">Nucleus</location>
    </subcellularLocation>
</comment>
<dbReference type="PROSITE" id="PS01359">
    <property type="entry name" value="ZF_PHD_1"/>
    <property type="match status" value="1"/>
</dbReference>
<keyword evidence="4" id="KW-0678">Repressor</keyword>
<evidence type="ECO:0000256" key="12">
    <source>
        <dbReference type="ARBA" id="ARBA00023015"/>
    </source>
</evidence>
<keyword evidence="18" id="KW-0175">Coiled coil</keyword>
<feature type="compositionally biased region" description="Polar residues" evidence="19">
    <location>
        <begin position="501"/>
        <end position="521"/>
    </location>
</feature>
<dbReference type="GO" id="GO:0034243">
    <property type="term" value="P:regulation of transcription elongation by RNA polymerase II"/>
    <property type="evidence" value="ECO:0007669"/>
    <property type="project" value="InterPro"/>
</dbReference>
<dbReference type="SUPFAM" id="SSF57903">
    <property type="entry name" value="FYVE/PHD zinc finger"/>
    <property type="match status" value="1"/>
</dbReference>
<dbReference type="InterPro" id="IPR001965">
    <property type="entry name" value="Znf_PHD"/>
</dbReference>
<keyword evidence="13 16" id="KW-0103">Bromodomain</keyword>
<protein>
    <recommendedName>
        <fullName evidence="27">Zinc finger MYND domain-containing protein 11</fullName>
    </recommendedName>
</protein>
<feature type="domain" description="PHD-type" evidence="21">
    <location>
        <begin position="61"/>
        <end position="110"/>
    </location>
</feature>
<evidence type="ECO:0000256" key="19">
    <source>
        <dbReference type="SAM" id="MobiDB-lite"/>
    </source>
</evidence>
<dbReference type="InterPro" id="IPR057053">
    <property type="entry name" value="MYND_ZMYND11_ZMYD8"/>
</dbReference>
<evidence type="ECO:0000256" key="14">
    <source>
        <dbReference type="ARBA" id="ARBA00023163"/>
    </source>
</evidence>